<feature type="domain" description="Amine oxidase" evidence="7">
    <location>
        <begin position="3"/>
        <end position="295"/>
    </location>
</feature>
<dbReference type="Gene3D" id="3.50.50.60">
    <property type="entry name" value="FAD/NAD(P)-binding domain"/>
    <property type="match status" value="1"/>
</dbReference>
<feature type="non-terminal residue" evidence="8">
    <location>
        <position position="1"/>
    </location>
</feature>
<evidence type="ECO:0000256" key="6">
    <source>
        <dbReference type="ARBA" id="ARBA00023157"/>
    </source>
</evidence>
<evidence type="ECO:0000259" key="7">
    <source>
        <dbReference type="Pfam" id="PF01593"/>
    </source>
</evidence>
<dbReference type="InterPro" id="IPR002937">
    <property type="entry name" value="Amino_oxidase"/>
</dbReference>
<evidence type="ECO:0000313" key="9">
    <source>
        <dbReference type="Proteomes" id="UP000053615"/>
    </source>
</evidence>
<feature type="non-terminal residue" evidence="8">
    <location>
        <position position="299"/>
    </location>
</feature>
<sequence length="299" mass="33289">EYLIKVGNLSRGAVEMIGDLLNEDSGFYLSFLNSLWAFDIFAKESFHEITGGFDQLPRAFHKALPGIIHFNCTVEGIRRQGSKVHVSYRAPGTLSPATVTADYVLVTTSAKATRHMSFIPPLSSSKARALRSIHYTSASKIALACSERFWERDGIQGGHSTTDHPSRFIYYPSHNFPRGLGVVLASYTWTDDAEFFLPLSDAKCLDVVYQDLAAIHQVPEEYLRVTCGQYVIHKWQLDTHSLGGFAALTPYQFVDYSQALFGHEGRIHFAGEHTAQPHGWIDTSIKAAVRAASNIHHES</sequence>
<dbReference type="PANTHER" id="PTHR10742">
    <property type="entry name" value="FLAVIN MONOAMINE OXIDASE"/>
    <property type="match status" value="1"/>
</dbReference>
<keyword evidence="3" id="KW-0964">Secreted</keyword>
<name>A0A091JXR0_COLST</name>
<protein>
    <submittedName>
        <fullName evidence="8">L-amino-acid oxidase</fullName>
    </submittedName>
</protein>
<proteinExistence type="predicted"/>
<dbReference type="SUPFAM" id="SSF54373">
    <property type="entry name" value="FAD-linked reductases, C-terminal domain"/>
    <property type="match status" value="1"/>
</dbReference>
<gene>
    <name evidence="8" type="ORF">N325_00347</name>
</gene>
<organism evidence="8 9">
    <name type="scientific">Colius striatus</name>
    <name type="common">Speckled mousebird</name>
    <dbReference type="NCBI Taxonomy" id="57412"/>
    <lineage>
        <taxon>Eukaryota</taxon>
        <taxon>Metazoa</taxon>
        <taxon>Chordata</taxon>
        <taxon>Craniata</taxon>
        <taxon>Vertebrata</taxon>
        <taxon>Euteleostomi</taxon>
        <taxon>Archelosauria</taxon>
        <taxon>Archosauria</taxon>
        <taxon>Dinosauria</taxon>
        <taxon>Saurischia</taxon>
        <taxon>Theropoda</taxon>
        <taxon>Coelurosauria</taxon>
        <taxon>Aves</taxon>
        <taxon>Neognathae</taxon>
        <taxon>Neoaves</taxon>
        <taxon>Telluraves</taxon>
        <taxon>Coraciimorphae</taxon>
        <taxon>Coliiformes</taxon>
        <taxon>Coliidae</taxon>
        <taxon>Colius</taxon>
    </lineage>
</organism>
<dbReference type="Gene3D" id="1.10.10.1620">
    <property type="match status" value="1"/>
</dbReference>
<dbReference type="Pfam" id="PF01593">
    <property type="entry name" value="Amino_oxidase"/>
    <property type="match status" value="1"/>
</dbReference>
<accession>A0A091JXR0</accession>
<dbReference type="InterPro" id="IPR050281">
    <property type="entry name" value="Flavin_monoamine_oxidase"/>
</dbReference>
<keyword evidence="6" id="KW-1015">Disulfide bond</keyword>
<keyword evidence="5" id="KW-0274">FAD</keyword>
<reference evidence="8 9" key="1">
    <citation type="submission" date="2014-04" db="EMBL/GenBank/DDBJ databases">
        <title>Genome evolution of avian class.</title>
        <authorList>
            <person name="Zhang G."/>
            <person name="Li C."/>
        </authorList>
    </citation>
    <scope>NUCLEOTIDE SEQUENCE [LARGE SCALE GENOMIC DNA]</scope>
    <source>
        <strain evidence="8">BGI_N325</strain>
    </source>
</reference>
<evidence type="ECO:0000256" key="3">
    <source>
        <dbReference type="ARBA" id="ARBA00022525"/>
    </source>
</evidence>
<evidence type="ECO:0000256" key="2">
    <source>
        <dbReference type="ARBA" id="ARBA00004613"/>
    </source>
</evidence>
<dbReference type="EMBL" id="KK534196">
    <property type="protein sequence ID" value="KFP28926.1"/>
    <property type="molecule type" value="Genomic_DNA"/>
</dbReference>
<dbReference type="Proteomes" id="UP000053615">
    <property type="component" value="Unassembled WGS sequence"/>
</dbReference>
<dbReference type="PANTHER" id="PTHR10742:SF355">
    <property type="entry name" value="AMINE OXIDASE"/>
    <property type="match status" value="1"/>
</dbReference>
<evidence type="ECO:0000313" key="8">
    <source>
        <dbReference type="EMBL" id="KFP28926.1"/>
    </source>
</evidence>
<dbReference type="GO" id="GO:0009063">
    <property type="term" value="P:amino acid catabolic process"/>
    <property type="evidence" value="ECO:0007669"/>
    <property type="project" value="TreeGrafter"/>
</dbReference>
<evidence type="ECO:0000256" key="4">
    <source>
        <dbReference type="ARBA" id="ARBA00022630"/>
    </source>
</evidence>
<dbReference type="Gene3D" id="1.10.405.10">
    <property type="entry name" value="Guanine Nucleotide Dissociation Inhibitor, domain 1"/>
    <property type="match status" value="1"/>
</dbReference>
<dbReference type="Gene3D" id="3.30.70.2100">
    <property type="match status" value="1"/>
</dbReference>
<keyword evidence="9" id="KW-1185">Reference proteome</keyword>
<comment type="cofactor">
    <cofactor evidence="1">
        <name>FAD</name>
        <dbReference type="ChEBI" id="CHEBI:57692"/>
    </cofactor>
</comment>
<keyword evidence="4" id="KW-0285">Flavoprotein</keyword>
<dbReference type="GO" id="GO:0001716">
    <property type="term" value="F:L-amino-acid oxidase activity"/>
    <property type="evidence" value="ECO:0007669"/>
    <property type="project" value="TreeGrafter"/>
</dbReference>
<dbReference type="FunFam" id="1.10.10.1620:FF:000001">
    <property type="entry name" value="Amine oxidase"/>
    <property type="match status" value="1"/>
</dbReference>
<dbReference type="AlphaFoldDB" id="A0A091JXR0"/>
<dbReference type="GO" id="GO:0005576">
    <property type="term" value="C:extracellular region"/>
    <property type="evidence" value="ECO:0007669"/>
    <property type="project" value="UniProtKB-SubCell"/>
</dbReference>
<evidence type="ECO:0000256" key="1">
    <source>
        <dbReference type="ARBA" id="ARBA00001974"/>
    </source>
</evidence>
<dbReference type="SUPFAM" id="SSF51905">
    <property type="entry name" value="FAD/NAD(P)-binding domain"/>
    <property type="match status" value="1"/>
</dbReference>
<comment type="subcellular location">
    <subcellularLocation>
        <location evidence="2">Secreted</location>
    </subcellularLocation>
</comment>
<dbReference type="InterPro" id="IPR036188">
    <property type="entry name" value="FAD/NAD-bd_sf"/>
</dbReference>
<evidence type="ECO:0000256" key="5">
    <source>
        <dbReference type="ARBA" id="ARBA00022827"/>
    </source>
</evidence>